<keyword evidence="3" id="KW-1185">Reference proteome</keyword>
<evidence type="ECO:0000259" key="1">
    <source>
        <dbReference type="PROSITE" id="PS50181"/>
    </source>
</evidence>
<sequence length="109" mass="12748">MSSKKSSAPKLDKQEDCKGSFLNLPHEILDCILKQLSPKDLFMVAHVCTHLRNNSRSDYLGNQHVEHKWSKLVGEDFHNEWNYHIGKIRNEESLVLHHNQSYKENIILL</sequence>
<protein>
    <recommendedName>
        <fullName evidence="1">F-box domain-containing protein</fullName>
    </recommendedName>
</protein>
<organism evidence="2 3">
    <name type="scientific">Pisum sativum</name>
    <name type="common">Garden pea</name>
    <name type="synonym">Lathyrus oleraceus</name>
    <dbReference type="NCBI Taxonomy" id="3888"/>
    <lineage>
        <taxon>Eukaryota</taxon>
        <taxon>Viridiplantae</taxon>
        <taxon>Streptophyta</taxon>
        <taxon>Embryophyta</taxon>
        <taxon>Tracheophyta</taxon>
        <taxon>Spermatophyta</taxon>
        <taxon>Magnoliopsida</taxon>
        <taxon>eudicotyledons</taxon>
        <taxon>Gunneridae</taxon>
        <taxon>Pentapetalae</taxon>
        <taxon>rosids</taxon>
        <taxon>fabids</taxon>
        <taxon>Fabales</taxon>
        <taxon>Fabaceae</taxon>
        <taxon>Papilionoideae</taxon>
        <taxon>50 kb inversion clade</taxon>
        <taxon>NPAAA clade</taxon>
        <taxon>Hologalegina</taxon>
        <taxon>IRL clade</taxon>
        <taxon>Fabeae</taxon>
        <taxon>Lathyrus</taxon>
    </lineage>
</organism>
<name>A0A9D4XTR7_PEA</name>
<gene>
    <name evidence="2" type="ORF">KIW84_032679</name>
</gene>
<accession>A0A9D4XTR7</accession>
<dbReference type="Pfam" id="PF00646">
    <property type="entry name" value="F-box"/>
    <property type="match status" value="1"/>
</dbReference>
<dbReference type="PROSITE" id="PS50181">
    <property type="entry name" value="FBOX"/>
    <property type="match status" value="1"/>
</dbReference>
<proteinExistence type="predicted"/>
<dbReference type="InterPro" id="IPR036047">
    <property type="entry name" value="F-box-like_dom_sf"/>
</dbReference>
<dbReference type="SUPFAM" id="SSF81383">
    <property type="entry name" value="F-box domain"/>
    <property type="match status" value="1"/>
</dbReference>
<dbReference type="CDD" id="cd09917">
    <property type="entry name" value="F-box_SF"/>
    <property type="match status" value="1"/>
</dbReference>
<dbReference type="Proteomes" id="UP001058974">
    <property type="component" value="Chromosome 3"/>
</dbReference>
<dbReference type="EMBL" id="JAMSHJ010000003">
    <property type="protein sequence ID" value="KAI5427348.1"/>
    <property type="molecule type" value="Genomic_DNA"/>
</dbReference>
<dbReference type="InterPro" id="IPR001810">
    <property type="entry name" value="F-box_dom"/>
</dbReference>
<evidence type="ECO:0000313" key="2">
    <source>
        <dbReference type="EMBL" id="KAI5427348.1"/>
    </source>
</evidence>
<dbReference type="PANTHER" id="PTHR31482:SF9">
    <property type="entry name" value="F-BOX PLANT-LIKE PROTEIN"/>
    <property type="match status" value="1"/>
</dbReference>
<evidence type="ECO:0000313" key="3">
    <source>
        <dbReference type="Proteomes" id="UP001058974"/>
    </source>
</evidence>
<dbReference type="AlphaFoldDB" id="A0A9D4XTR7"/>
<dbReference type="SMART" id="SM00256">
    <property type="entry name" value="FBOX"/>
    <property type="match status" value="1"/>
</dbReference>
<dbReference type="Gene3D" id="1.20.1280.50">
    <property type="match status" value="1"/>
</dbReference>
<dbReference type="Gramene" id="Psat03G0267900-T2">
    <property type="protein sequence ID" value="KAI5427348.1"/>
    <property type="gene ID" value="KIW84_032679"/>
</dbReference>
<feature type="domain" description="F-box" evidence="1">
    <location>
        <begin position="18"/>
        <end position="72"/>
    </location>
</feature>
<comment type="caution">
    <text evidence="2">The sequence shown here is derived from an EMBL/GenBank/DDBJ whole genome shotgun (WGS) entry which is preliminary data.</text>
</comment>
<dbReference type="PANTHER" id="PTHR31482">
    <property type="entry name" value="ESTS AU081301(E20138)"/>
    <property type="match status" value="1"/>
</dbReference>
<reference evidence="2 3" key="1">
    <citation type="journal article" date="2022" name="Nat. Genet.">
        <title>Improved pea reference genome and pan-genome highlight genomic features and evolutionary characteristics.</title>
        <authorList>
            <person name="Yang T."/>
            <person name="Liu R."/>
            <person name="Luo Y."/>
            <person name="Hu S."/>
            <person name="Wang D."/>
            <person name="Wang C."/>
            <person name="Pandey M.K."/>
            <person name="Ge S."/>
            <person name="Xu Q."/>
            <person name="Li N."/>
            <person name="Li G."/>
            <person name="Huang Y."/>
            <person name="Saxena R.K."/>
            <person name="Ji Y."/>
            <person name="Li M."/>
            <person name="Yan X."/>
            <person name="He Y."/>
            <person name="Liu Y."/>
            <person name="Wang X."/>
            <person name="Xiang C."/>
            <person name="Varshney R.K."/>
            <person name="Ding H."/>
            <person name="Gao S."/>
            <person name="Zong X."/>
        </authorList>
    </citation>
    <scope>NUCLEOTIDE SEQUENCE [LARGE SCALE GENOMIC DNA]</scope>
    <source>
        <strain evidence="2 3">cv. Zhongwan 6</strain>
    </source>
</reference>